<reference evidence="1 2" key="1">
    <citation type="submission" date="2020-08" db="EMBL/GenBank/DDBJ databases">
        <title>Genome sequence of Pedobacter roseus KACC 11594T.</title>
        <authorList>
            <person name="Hyun D.-W."/>
            <person name="Bae J.-W."/>
        </authorList>
    </citation>
    <scope>NUCLEOTIDE SEQUENCE [LARGE SCALE GENOMIC DNA]</scope>
    <source>
        <strain evidence="1 2">KACC 11594</strain>
    </source>
</reference>
<proteinExistence type="predicted"/>
<dbReference type="KEGG" id="proe:H9L23_00480"/>
<dbReference type="AlphaFoldDB" id="A0A7G9QH05"/>
<protein>
    <submittedName>
        <fullName evidence="1">Uncharacterized protein</fullName>
    </submittedName>
</protein>
<sequence>MESTTEKELADILNSIGPNYLGKYLMNKFFIMIKTELRKKDIPSYDYIRHDFSVEDQLAIQRKYQEVIHHEIIHYVHEVSTMVGITTFYFQVINRAIFTEFVNIPESSSVEKISGEKLTMWRGINGTIFTIMGGAASNFEDRIVYNIDKIENVDIEAYAPYADDKMEMSIPMVHYEYLDKVTGERLIDQVYFGHFYIYEGLASNLERECARLLNKEVPRKSKLGFEYLLMEKVAKHIYPRIKERDMLELTSLSLSYLNAAQMFVQFVTELKTAKHKRKFIEKKKDTVSYILSKKLEYLKETLEEIAGIFKHRSSFKKAVDHLTSVMLEGYKRRIENPVFEVDLTFAGEHHRMGEYVPLCDMAYELVDDDDYMKDYSGTYLGQDSLSNALRVLLCHVDYYQSFIKGDDEHRCPQYTFCPHERRQQKPEQCRINPRLAFEDMDELGACHYSLGVAYCKATDIPQEM</sequence>
<dbReference type="RefSeq" id="WP_187593136.1">
    <property type="nucleotide sequence ID" value="NZ_CP060723.1"/>
</dbReference>
<name>A0A7G9QH05_9SPHI</name>
<accession>A0A7G9QH05</accession>
<organism evidence="1 2">
    <name type="scientific">Pedobacter roseus</name>
    <dbReference type="NCBI Taxonomy" id="336820"/>
    <lineage>
        <taxon>Bacteria</taxon>
        <taxon>Pseudomonadati</taxon>
        <taxon>Bacteroidota</taxon>
        <taxon>Sphingobacteriia</taxon>
        <taxon>Sphingobacteriales</taxon>
        <taxon>Sphingobacteriaceae</taxon>
        <taxon>Pedobacter</taxon>
    </lineage>
</organism>
<evidence type="ECO:0000313" key="2">
    <source>
        <dbReference type="Proteomes" id="UP000515806"/>
    </source>
</evidence>
<gene>
    <name evidence="1" type="ORF">H9L23_00480</name>
</gene>
<keyword evidence="2" id="KW-1185">Reference proteome</keyword>
<dbReference type="Proteomes" id="UP000515806">
    <property type="component" value="Chromosome"/>
</dbReference>
<dbReference type="EMBL" id="CP060723">
    <property type="protein sequence ID" value="QNN42630.1"/>
    <property type="molecule type" value="Genomic_DNA"/>
</dbReference>
<evidence type="ECO:0000313" key="1">
    <source>
        <dbReference type="EMBL" id="QNN42630.1"/>
    </source>
</evidence>